<feature type="domain" description="Mutator-like transposase" evidence="1">
    <location>
        <begin position="3"/>
        <end position="171"/>
    </location>
</feature>
<dbReference type="EMBL" id="MU826831">
    <property type="protein sequence ID" value="KAJ7373321.1"/>
    <property type="molecule type" value="Genomic_DNA"/>
</dbReference>
<dbReference type="Proteomes" id="UP001163046">
    <property type="component" value="Unassembled WGS sequence"/>
</dbReference>
<evidence type="ECO:0000313" key="2">
    <source>
        <dbReference type="EMBL" id="KAJ7373321.1"/>
    </source>
</evidence>
<protein>
    <recommendedName>
        <fullName evidence="1">Mutator-like transposase domain-containing protein</fullName>
    </recommendedName>
</protein>
<dbReference type="Pfam" id="PF20700">
    <property type="entry name" value="Mutator"/>
    <property type="match status" value="1"/>
</dbReference>
<feature type="non-terminal residue" evidence="2">
    <location>
        <position position="1"/>
    </location>
</feature>
<proteinExistence type="predicted"/>
<keyword evidence="3" id="KW-1185">Reference proteome</keyword>
<evidence type="ECO:0000259" key="1">
    <source>
        <dbReference type="Pfam" id="PF20700"/>
    </source>
</evidence>
<accession>A0A9W9Z1A6</accession>
<dbReference type="PANTHER" id="PTHR31751">
    <property type="entry name" value="SI:CH211-108C17.2-RELATED-RELATED"/>
    <property type="match status" value="1"/>
</dbReference>
<comment type="caution">
    <text evidence="2">The sequence shown here is derived from an EMBL/GenBank/DDBJ whole genome shotgun (WGS) entry which is preliminary data.</text>
</comment>
<evidence type="ECO:0000313" key="3">
    <source>
        <dbReference type="Proteomes" id="UP001163046"/>
    </source>
</evidence>
<organism evidence="2 3">
    <name type="scientific">Desmophyllum pertusum</name>
    <dbReference type="NCBI Taxonomy" id="174260"/>
    <lineage>
        <taxon>Eukaryota</taxon>
        <taxon>Metazoa</taxon>
        <taxon>Cnidaria</taxon>
        <taxon>Anthozoa</taxon>
        <taxon>Hexacorallia</taxon>
        <taxon>Scleractinia</taxon>
        <taxon>Caryophylliina</taxon>
        <taxon>Caryophylliidae</taxon>
        <taxon>Desmophyllum</taxon>
    </lineage>
</organism>
<name>A0A9W9Z1A6_9CNID</name>
<dbReference type="OrthoDB" id="10445933at2759"/>
<sequence>DYQHVLGTLGIQHLSESQWLRIVTWVHPAIKELTIWSCNEVKKEIVKRGDKKNLSVMFDGFYLTRGYHANNSSGTIHDEKTGKVISFAHRSKRGKGSNWSGTSGGAEGDIFEELLTALKGENFDIKECIIDHDATCANVLLETFPEAEVIYCGNHTVKTFHTDLTNVKKIPCQVRQSFLYGLNRVFYNYYTAFYIMKASSRIF</sequence>
<reference evidence="2" key="1">
    <citation type="submission" date="2023-01" db="EMBL/GenBank/DDBJ databases">
        <title>Genome assembly of the deep-sea coral Lophelia pertusa.</title>
        <authorList>
            <person name="Herrera S."/>
            <person name="Cordes E."/>
        </authorList>
    </citation>
    <scope>NUCLEOTIDE SEQUENCE</scope>
    <source>
        <strain evidence="2">USNM1676648</strain>
        <tissue evidence="2">Polyp</tissue>
    </source>
</reference>
<dbReference type="InterPro" id="IPR049012">
    <property type="entry name" value="Mutator_transp_dom"/>
</dbReference>
<dbReference type="AlphaFoldDB" id="A0A9W9Z1A6"/>
<gene>
    <name evidence="2" type="ORF">OS493_012912</name>
</gene>